<reference evidence="4" key="1">
    <citation type="submission" date="2017-03" db="EMBL/GenBank/DDBJ databases">
        <title>Full genome sequence of a non-lethal Shewanella isolate that potentiates virulence of Vibio parahaemolyticus causing acute hepatopancreatic necrosis disease (AHPND) in shrimp.</title>
        <authorList>
            <person name="Prachumwat A."/>
            <person name="Sritunyalucksana K."/>
        </authorList>
    </citation>
    <scope>NUCLEOTIDE SEQUENCE [LARGE SCALE GENOMIC DNA]</scope>
    <source>
        <strain evidence="4">TH2012</strain>
    </source>
</reference>
<evidence type="ECO:0000313" key="3">
    <source>
        <dbReference type="EMBL" id="AZQ11850.1"/>
    </source>
</evidence>
<dbReference type="SUPFAM" id="SSF53807">
    <property type="entry name" value="Helical backbone' metal receptor"/>
    <property type="match status" value="1"/>
</dbReference>
<dbReference type="InterPro" id="IPR050902">
    <property type="entry name" value="ABC_Transporter_SBP"/>
</dbReference>
<sequence length="300" mass="30516">MRRFTATYCLPLLALFAPLTIPAHAADTVRTGFVSPDTAATETPASAQRIISAGAGVTELILALDGAGLLAAVDVTSTVPASLNALPRVGYHRQLGSEGLLSLGASVLIGSEAMGPKSTLDTVQSAGLEVMVLPTATDANTLVANIQALGEKLGKAEQANALSKGVEDRLNALSNTQVNGRVLFVLLQSGRPARVGGKGTAADSIIKLAGVNNIADFEGYRDVSAEGLLMMAPELILVASRGEAEISAATLLEEIPLLAHTPAGEKGAIQVLSAAALIGGVGLGAIDAAEALQAHFVRKD</sequence>
<feature type="domain" description="Fe/B12 periplasmic-binding" evidence="2">
    <location>
        <begin position="49"/>
        <end position="300"/>
    </location>
</feature>
<proteinExistence type="predicted"/>
<evidence type="ECO:0000259" key="2">
    <source>
        <dbReference type="PROSITE" id="PS50983"/>
    </source>
</evidence>
<dbReference type="PANTHER" id="PTHR30535">
    <property type="entry name" value="VITAMIN B12-BINDING PROTEIN"/>
    <property type="match status" value="1"/>
</dbReference>
<protein>
    <submittedName>
        <fullName evidence="3">Hemin-binding periplasmic protein HmuT</fullName>
    </submittedName>
</protein>
<feature type="chain" id="PRO_5046065441" evidence="1">
    <location>
        <begin position="26"/>
        <end position="300"/>
    </location>
</feature>
<dbReference type="PROSITE" id="PS50983">
    <property type="entry name" value="FE_B12_PBP"/>
    <property type="match status" value="1"/>
</dbReference>
<dbReference type="EMBL" id="CP020373">
    <property type="protein sequence ID" value="AZQ11850.1"/>
    <property type="molecule type" value="Genomic_DNA"/>
</dbReference>
<evidence type="ECO:0000256" key="1">
    <source>
        <dbReference type="SAM" id="SignalP"/>
    </source>
</evidence>
<dbReference type="InterPro" id="IPR002491">
    <property type="entry name" value="ABC_transptr_periplasmic_BD"/>
</dbReference>
<dbReference type="Proteomes" id="UP000278437">
    <property type="component" value="Chromosome"/>
</dbReference>
<name>A0ABN5TZZ9_9GAMM</name>
<keyword evidence="1" id="KW-0732">Signal</keyword>
<keyword evidence="4" id="KW-1185">Reference proteome</keyword>
<dbReference type="RefSeq" id="WP_126168081.1">
    <property type="nucleotide sequence ID" value="NZ_CP020373.1"/>
</dbReference>
<organism evidence="3 4">
    <name type="scientific">Shewanella khirikhana</name>
    <dbReference type="NCBI Taxonomy" id="1965282"/>
    <lineage>
        <taxon>Bacteria</taxon>
        <taxon>Pseudomonadati</taxon>
        <taxon>Pseudomonadota</taxon>
        <taxon>Gammaproteobacteria</taxon>
        <taxon>Alteromonadales</taxon>
        <taxon>Shewanellaceae</taxon>
        <taxon>Shewanella</taxon>
    </lineage>
</organism>
<accession>A0ABN5TZZ9</accession>
<dbReference type="PANTHER" id="PTHR30535:SF4">
    <property type="entry name" value="HEMIN-BINDING PERIPLASMIC PROTEIN HMUT"/>
    <property type="match status" value="1"/>
</dbReference>
<gene>
    <name evidence="3" type="primary">hmuT</name>
    <name evidence="3" type="ORF">STH12_02781</name>
</gene>
<feature type="signal peptide" evidence="1">
    <location>
        <begin position="1"/>
        <end position="25"/>
    </location>
</feature>
<dbReference type="Gene3D" id="3.40.50.1980">
    <property type="entry name" value="Nitrogenase molybdenum iron protein domain"/>
    <property type="match status" value="2"/>
</dbReference>
<evidence type="ECO:0000313" key="4">
    <source>
        <dbReference type="Proteomes" id="UP000278437"/>
    </source>
</evidence>
<dbReference type="Pfam" id="PF01497">
    <property type="entry name" value="Peripla_BP_2"/>
    <property type="match status" value="1"/>
</dbReference>